<dbReference type="OrthoDB" id="6363067at2759"/>
<reference evidence="4" key="1">
    <citation type="submission" date="2020-06" db="EMBL/GenBank/DDBJ databases">
        <title>Draft genome of Bugula neritina, a colonial animal packing powerful symbionts and potential medicines.</title>
        <authorList>
            <person name="Rayko M."/>
        </authorList>
    </citation>
    <scope>NUCLEOTIDE SEQUENCE [LARGE SCALE GENOMIC DNA]</scope>
    <source>
        <strain evidence="4">Kwan_BN1</strain>
    </source>
</reference>
<evidence type="ECO:0000259" key="3">
    <source>
        <dbReference type="PROSITE" id="PS50954"/>
    </source>
</evidence>
<dbReference type="InterPro" id="IPR003887">
    <property type="entry name" value="LEM_dom"/>
</dbReference>
<evidence type="ECO:0000313" key="5">
    <source>
        <dbReference type="Proteomes" id="UP000593567"/>
    </source>
</evidence>
<feature type="compositionally biased region" description="Low complexity" evidence="1">
    <location>
        <begin position="72"/>
        <end position="83"/>
    </location>
</feature>
<dbReference type="PANTHER" id="PTHR12019">
    <property type="entry name" value="LAMINA-ASSOCIATED POLYPEPTIDE THYMOPOIETIN"/>
    <property type="match status" value="1"/>
</dbReference>
<sequence length="145" mass="15750">MDYDSLTDEEIREKLVNAGIPCGPIIESTRKVYIRKLKRLAGEIPDLNVEPVNGTDEDASDEEPRPSPTRIPRPKTATTRTPPSSAGDAGDVRQRRVQQKKLDVPISKTIEAPSDGGICGGLFIKLVIFCVLCIILAVVLGSLVK</sequence>
<dbReference type="PROSITE" id="PS50954">
    <property type="entry name" value="LEM"/>
    <property type="match status" value="1"/>
</dbReference>
<feature type="domain" description="LEM" evidence="3">
    <location>
        <begin position="1"/>
        <end position="44"/>
    </location>
</feature>
<keyword evidence="5" id="KW-1185">Reference proteome</keyword>
<organism evidence="4 5">
    <name type="scientific">Bugula neritina</name>
    <name type="common">Brown bryozoan</name>
    <name type="synonym">Sertularia neritina</name>
    <dbReference type="NCBI Taxonomy" id="10212"/>
    <lineage>
        <taxon>Eukaryota</taxon>
        <taxon>Metazoa</taxon>
        <taxon>Spiralia</taxon>
        <taxon>Lophotrochozoa</taxon>
        <taxon>Bryozoa</taxon>
        <taxon>Gymnolaemata</taxon>
        <taxon>Cheilostomatida</taxon>
        <taxon>Flustrina</taxon>
        <taxon>Buguloidea</taxon>
        <taxon>Bugulidae</taxon>
        <taxon>Bugula</taxon>
    </lineage>
</organism>
<dbReference type="Pfam" id="PF03020">
    <property type="entry name" value="LEM"/>
    <property type="match status" value="1"/>
</dbReference>
<dbReference type="Gene3D" id="1.10.720.40">
    <property type="match status" value="1"/>
</dbReference>
<dbReference type="PANTHER" id="PTHR12019:SF9">
    <property type="entry name" value="THYMOPOIETIN"/>
    <property type="match status" value="1"/>
</dbReference>
<dbReference type="InterPro" id="IPR051656">
    <property type="entry name" value="LEM_domain"/>
</dbReference>
<keyword evidence="2" id="KW-0812">Transmembrane</keyword>
<dbReference type="Proteomes" id="UP000593567">
    <property type="component" value="Unassembled WGS sequence"/>
</dbReference>
<evidence type="ECO:0000313" key="4">
    <source>
        <dbReference type="EMBL" id="KAF6029545.1"/>
    </source>
</evidence>
<name>A0A7J7JUE4_BUGNE</name>
<gene>
    <name evidence="4" type="ORF">EB796_012114</name>
</gene>
<protein>
    <recommendedName>
        <fullName evidence="3">LEM domain-containing protein</fullName>
    </recommendedName>
</protein>
<dbReference type="FunFam" id="1.10.720.40:FF:000001">
    <property type="entry name" value="LEM domain containing 2, isoform CRA_a"/>
    <property type="match status" value="1"/>
</dbReference>
<proteinExistence type="predicted"/>
<dbReference type="SMART" id="SM00540">
    <property type="entry name" value="LEM"/>
    <property type="match status" value="1"/>
</dbReference>
<keyword evidence="2" id="KW-0472">Membrane</keyword>
<feature type="transmembrane region" description="Helical" evidence="2">
    <location>
        <begin position="122"/>
        <end position="144"/>
    </location>
</feature>
<evidence type="ECO:0000256" key="2">
    <source>
        <dbReference type="SAM" id="Phobius"/>
    </source>
</evidence>
<dbReference type="EMBL" id="VXIV02001809">
    <property type="protein sequence ID" value="KAF6029545.1"/>
    <property type="molecule type" value="Genomic_DNA"/>
</dbReference>
<comment type="caution">
    <text evidence="4">The sequence shown here is derived from an EMBL/GenBank/DDBJ whole genome shotgun (WGS) entry which is preliminary data.</text>
</comment>
<dbReference type="AlphaFoldDB" id="A0A7J7JUE4"/>
<evidence type="ECO:0000256" key="1">
    <source>
        <dbReference type="SAM" id="MobiDB-lite"/>
    </source>
</evidence>
<accession>A0A7J7JUE4</accession>
<dbReference type="SUPFAM" id="SSF63451">
    <property type="entry name" value="LEM domain"/>
    <property type="match status" value="1"/>
</dbReference>
<dbReference type="CDD" id="cd12934">
    <property type="entry name" value="LEM"/>
    <property type="match status" value="1"/>
</dbReference>
<keyword evidence="2" id="KW-1133">Transmembrane helix</keyword>
<dbReference type="InterPro" id="IPR011015">
    <property type="entry name" value="LEM/LEM-like_dom_sf"/>
</dbReference>
<feature type="region of interest" description="Disordered" evidence="1">
    <location>
        <begin position="47"/>
        <end position="99"/>
    </location>
</feature>